<feature type="domain" description="Integrase zinc-binding" evidence="1">
    <location>
        <begin position="1"/>
        <end position="37"/>
    </location>
</feature>
<evidence type="ECO:0000313" key="2">
    <source>
        <dbReference type="EMBL" id="CAC5420079.1"/>
    </source>
</evidence>
<evidence type="ECO:0000259" key="1">
    <source>
        <dbReference type="Pfam" id="PF17921"/>
    </source>
</evidence>
<evidence type="ECO:0000313" key="3">
    <source>
        <dbReference type="Proteomes" id="UP000507470"/>
    </source>
</evidence>
<dbReference type="AlphaFoldDB" id="A0A6J8EHB2"/>
<dbReference type="PANTHER" id="PTHR47266">
    <property type="entry name" value="ENDONUCLEASE-RELATED"/>
    <property type="match status" value="1"/>
</dbReference>
<dbReference type="Gene3D" id="1.10.340.70">
    <property type="match status" value="1"/>
</dbReference>
<organism evidence="2 3">
    <name type="scientific">Mytilus coruscus</name>
    <name type="common">Sea mussel</name>
    <dbReference type="NCBI Taxonomy" id="42192"/>
    <lineage>
        <taxon>Eukaryota</taxon>
        <taxon>Metazoa</taxon>
        <taxon>Spiralia</taxon>
        <taxon>Lophotrochozoa</taxon>
        <taxon>Mollusca</taxon>
        <taxon>Bivalvia</taxon>
        <taxon>Autobranchia</taxon>
        <taxon>Pteriomorphia</taxon>
        <taxon>Mytilida</taxon>
        <taxon>Mytiloidea</taxon>
        <taxon>Mytilidae</taxon>
        <taxon>Mytilinae</taxon>
        <taxon>Mytilus</taxon>
    </lineage>
</organism>
<gene>
    <name evidence="2" type="ORF">MCOR_52346</name>
</gene>
<proteinExistence type="predicted"/>
<dbReference type="Proteomes" id="UP000507470">
    <property type="component" value="Unassembled WGS sequence"/>
</dbReference>
<name>A0A6J8EHB2_MYTCO</name>
<reference evidence="2 3" key="1">
    <citation type="submission" date="2020-06" db="EMBL/GenBank/DDBJ databases">
        <authorList>
            <person name="Li R."/>
            <person name="Bekaert M."/>
        </authorList>
    </citation>
    <scope>NUCLEOTIDE SEQUENCE [LARGE SCALE GENOMIC DNA]</scope>
    <source>
        <strain evidence="3">wild</strain>
    </source>
</reference>
<dbReference type="Pfam" id="PF17921">
    <property type="entry name" value="Integrase_H2C2"/>
    <property type="match status" value="1"/>
</dbReference>
<dbReference type="OrthoDB" id="6159079at2759"/>
<dbReference type="EMBL" id="CACVKT020009075">
    <property type="protein sequence ID" value="CAC5420079.1"/>
    <property type="molecule type" value="Genomic_DNA"/>
</dbReference>
<dbReference type="InterPro" id="IPR041588">
    <property type="entry name" value="Integrase_H2C2"/>
</dbReference>
<sequence>MGTTRTTARVIHHFYWIGYQDFINRYCQQCVDCQKRKGPSKNTREAMKTYVVGETMDQLALDILGPLPQTYNGNKFLLVHVVTENITRFAEAYPLPNIKAQTVAEKKLTATVLMPPTWNQTTTEELEYFNQDMPDFAELLRSPTTPSPMRRLLQGETDLQFLPSDLVSIPSKDLFSKYLEPVSANRSPHLVPTELYSPDPPF</sequence>
<dbReference type="InterPro" id="IPR052160">
    <property type="entry name" value="Gypsy_RT_Integrase-like"/>
</dbReference>
<keyword evidence="3" id="KW-1185">Reference proteome</keyword>
<accession>A0A6J8EHB2</accession>
<protein>
    <recommendedName>
        <fullName evidence="1">Integrase zinc-binding domain-containing protein</fullName>
    </recommendedName>
</protein>